<dbReference type="AlphaFoldDB" id="A0A495XDI1"/>
<keyword evidence="1" id="KW-0812">Transmembrane</keyword>
<evidence type="ECO:0000256" key="1">
    <source>
        <dbReference type="SAM" id="Phobius"/>
    </source>
</evidence>
<keyword evidence="1" id="KW-1133">Transmembrane helix</keyword>
<evidence type="ECO:0000313" key="3">
    <source>
        <dbReference type="Proteomes" id="UP000272729"/>
    </source>
</evidence>
<gene>
    <name evidence="2" type="ORF">DFJ66_4161</name>
</gene>
<feature type="transmembrane region" description="Helical" evidence="1">
    <location>
        <begin position="196"/>
        <end position="217"/>
    </location>
</feature>
<protein>
    <submittedName>
        <fullName evidence="2">Uncharacterized protein</fullName>
    </submittedName>
</protein>
<keyword evidence="1" id="KW-0472">Membrane</keyword>
<dbReference type="Proteomes" id="UP000272729">
    <property type="component" value="Unassembled WGS sequence"/>
</dbReference>
<feature type="transmembrane region" description="Helical" evidence="1">
    <location>
        <begin position="265"/>
        <end position="285"/>
    </location>
</feature>
<accession>A0A495XDI1</accession>
<comment type="caution">
    <text evidence="2">The sequence shown here is derived from an EMBL/GenBank/DDBJ whole genome shotgun (WGS) entry which is preliminary data.</text>
</comment>
<feature type="transmembrane region" description="Helical" evidence="1">
    <location>
        <begin position="224"/>
        <end position="245"/>
    </location>
</feature>
<reference evidence="2 3" key="1">
    <citation type="submission" date="2018-10" db="EMBL/GenBank/DDBJ databases">
        <title>Sequencing the genomes of 1000 actinobacteria strains.</title>
        <authorList>
            <person name="Klenk H.-P."/>
        </authorList>
    </citation>
    <scope>NUCLEOTIDE SEQUENCE [LARGE SCALE GENOMIC DNA]</scope>
    <source>
        <strain evidence="2 3">DSM 43911</strain>
    </source>
</reference>
<organism evidence="2 3">
    <name type="scientific">Saccharothrix variisporea</name>
    <dbReference type="NCBI Taxonomy" id="543527"/>
    <lineage>
        <taxon>Bacteria</taxon>
        <taxon>Bacillati</taxon>
        <taxon>Actinomycetota</taxon>
        <taxon>Actinomycetes</taxon>
        <taxon>Pseudonocardiales</taxon>
        <taxon>Pseudonocardiaceae</taxon>
        <taxon>Saccharothrix</taxon>
    </lineage>
</organism>
<name>A0A495XDI1_9PSEU</name>
<sequence length="289" mass="31963">MASVTYPDAVLRPDGQLEGTRLAKITRRTDLKRRWHSWSGSGRDLKRLGRLVESLIADRRKAFASEFDELYDSTYGIRADSKASLDYKEERRRQYDSEFGVTIRIDHGGASISGPVDEVLEEMDRRRVTNIRLSGDFPSLSRGEALEIEFNWNWALDPVTLRVSSGDQGWANQAFARLSEEIDVGKPKTNFFLRPAGSVFLAVVSWLLLGASLFLIFENFSEKVRSAVAVMGGLGLGLLTALGLFSRKLLPPLEVVEEGGSGAAGRRLTIFLTSVLLAAIVGVVVNRIS</sequence>
<proteinExistence type="predicted"/>
<evidence type="ECO:0000313" key="2">
    <source>
        <dbReference type="EMBL" id="RKT70884.1"/>
    </source>
</evidence>
<keyword evidence="3" id="KW-1185">Reference proteome</keyword>
<dbReference type="EMBL" id="RBXR01000001">
    <property type="protein sequence ID" value="RKT70884.1"/>
    <property type="molecule type" value="Genomic_DNA"/>
</dbReference>